<dbReference type="PANTHER" id="PTHR33295">
    <property type="entry name" value="ATPASE"/>
    <property type="match status" value="1"/>
</dbReference>
<evidence type="ECO:0000313" key="4">
    <source>
        <dbReference type="Proteomes" id="UP000886725"/>
    </source>
</evidence>
<evidence type="ECO:0000259" key="2">
    <source>
        <dbReference type="Pfam" id="PF13635"/>
    </source>
</evidence>
<evidence type="ECO:0000313" key="3">
    <source>
        <dbReference type="EMBL" id="HIQ64313.1"/>
    </source>
</evidence>
<protein>
    <submittedName>
        <fullName evidence="3">DUF4143 domain-containing protein</fullName>
    </submittedName>
</protein>
<reference evidence="3" key="1">
    <citation type="submission" date="2020-10" db="EMBL/GenBank/DDBJ databases">
        <authorList>
            <person name="Gilroy R."/>
        </authorList>
    </citation>
    <scope>NUCLEOTIDE SEQUENCE</scope>
    <source>
        <strain evidence="3">CHK165-10780</strain>
    </source>
</reference>
<proteinExistence type="predicted"/>
<feature type="domain" description="AAA" evidence="1">
    <location>
        <begin position="17"/>
        <end position="147"/>
    </location>
</feature>
<dbReference type="Pfam" id="PF13635">
    <property type="entry name" value="DUF4143"/>
    <property type="match status" value="1"/>
</dbReference>
<gene>
    <name evidence="3" type="ORF">IAC85_01085</name>
</gene>
<dbReference type="AlphaFoldDB" id="A0A9D0YYL1"/>
<dbReference type="InterPro" id="IPR025420">
    <property type="entry name" value="DUF4143"/>
</dbReference>
<comment type="caution">
    <text evidence="3">The sequence shown here is derived from an EMBL/GenBank/DDBJ whole genome shotgun (WGS) entry which is preliminary data.</text>
</comment>
<organism evidence="3 4">
    <name type="scientific">Candidatus Faecenecus gallistercoris</name>
    <dbReference type="NCBI Taxonomy" id="2840793"/>
    <lineage>
        <taxon>Bacteria</taxon>
        <taxon>Bacillati</taxon>
        <taxon>Bacillota</taxon>
        <taxon>Bacillota incertae sedis</taxon>
        <taxon>Candidatus Faecenecus</taxon>
    </lineage>
</organism>
<dbReference type="EMBL" id="DVFU01000023">
    <property type="protein sequence ID" value="HIQ64313.1"/>
    <property type="molecule type" value="Genomic_DNA"/>
</dbReference>
<feature type="domain" description="DUF4143" evidence="2">
    <location>
        <begin position="227"/>
        <end position="371"/>
    </location>
</feature>
<dbReference type="PANTHER" id="PTHR33295:SF7">
    <property type="entry name" value="ATPASE"/>
    <property type="match status" value="1"/>
</dbReference>
<dbReference type="Proteomes" id="UP000886725">
    <property type="component" value="Unassembled WGS sequence"/>
</dbReference>
<accession>A0A9D0YYL1</accession>
<sequence>MERKIMNDFLRWKKDINRKPLLLYGNRQIGKTYSVLAFGEKEYKTVAYINCENNYELLSIAKRENSVEKIVLRLALLVGEPILKKDTLIVFDNINDLDIVKMVKLFGKGECDYHVIMITSLKENLVKFKGEELQYKYMFPVDFEEYLKACNQNQLIDFIKDSYKNNKPIPFHQIAMDHFQNYLMTGGLPEAIEASFHNPNFAYLNSVHQKMIDCYKRSLLFMPTLIDTTRANEVLDIMPYQFLKPNHKFQYGLMREGSRSKDYEAAIDFLSNNNFVYRCYKVSNVGMPLSKFKDKDSFKLYPNDTGILFYQLHLNQIKLLQDDKLKNILYETSIANNIVSSGYNLYYYASEGKAEVSFIVQSRLGKIVPIELVNTNLSKAKSLTLFMNKYDIHEAIRVSEENFSLKKGIKYIPIYATFCFKEYL</sequence>
<dbReference type="InterPro" id="IPR041682">
    <property type="entry name" value="AAA_14"/>
</dbReference>
<dbReference type="SUPFAM" id="SSF52540">
    <property type="entry name" value="P-loop containing nucleoside triphosphate hydrolases"/>
    <property type="match status" value="1"/>
</dbReference>
<name>A0A9D0YYL1_9FIRM</name>
<dbReference type="Pfam" id="PF13173">
    <property type="entry name" value="AAA_14"/>
    <property type="match status" value="1"/>
</dbReference>
<reference evidence="3" key="2">
    <citation type="journal article" date="2021" name="PeerJ">
        <title>Extensive microbial diversity within the chicken gut microbiome revealed by metagenomics and culture.</title>
        <authorList>
            <person name="Gilroy R."/>
            <person name="Ravi A."/>
            <person name="Getino M."/>
            <person name="Pursley I."/>
            <person name="Horton D.L."/>
            <person name="Alikhan N.F."/>
            <person name="Baker D."/>
            <person name="Gharbi K."/>
            <person name="Hall N."/>
            <person name="Watson M."/>
            <person name="Adriaenssens E.M."/>
            <person name="Foster-Nyarko E."/>
            <person name="Jarju S."/>
            <person name="Secka A."/>
            <person name="Antonio M."/>
            <person name="Oren A."/>
            <person name="Chaudhuri R.R."/>
            <person name="La Ragione R."/>
            <person name="Hildebrand F."/>
            <person name="Pallen M.J."/>
        </authorList>
    </citation>
    <scope>NUCLEOTIDE SEQUENCE</scope>
    <source>
        <strain evidence="3">CHK165-10780</strain>
    </source>
</reference>
<evidence type="ECO:0000259" key="1">
    <source>
        <dbReference type="Pfam" id="PF13173"/>
    </source>
</evidence>
<dbReference type="InterPro" id="IPR027417">
    <property type="entry name" value="P-loop_NTPase"/>
</dbReference>